<proteinExistence type="predicted"/>
<dbReference type="InterPro" id="IPR015897">
    <property type="entry name" value="CHK_kinase-like"/>
</dbReference>
<dbReference type="Gene3D" id="3.90.1200.10">
    <property type="match status" value="1"/>
</dbReference>
<dbReference type="PANTHER" id="PTHR11012">
    <property type="entry name" value="PROTEIN KINASE-LIKE DOMAIN-CONTAINING"/>
    <property type="match status" value="1"/>
</dbReference>
<protein>
    <recommendedName>
        <fullName evidence="1">CHK kinase-like domain-containing protein</fullName>
    </recommendedName>
</protein>
<accession>A0ABP1QVB7</accession>
<dbReference type="PANTHER" id="PTHR11012:SF30">
    <property type="entry name" value="PROTEIN KINASE-LIKE DOMAIN-CONTAINING"/>
    <property type="match status" value="1"/>
</dbReference>
<comment type="caution">
    <text evidence="2">The sequence shown here is derived from an EMBL/GenBank/DDBJ whole genome shotgun (WGS) entry which is preliminary data.</text>
</comment>
<feature type="domain" description="CHK kinase-like" evidence="1">
    <location>
        <begin position="150"/>
        <end position="374"/>
    </location>
</feature>
<dbReference type="InterPro" id="IPR004119">
    <property type="entry name" value="EcKL"/>
</dbReference>
<dbReference type="InterPro" id="IPR011009">
    <property type="entry name" value="Kinase-like_dom_sf"/>
</dbReference>
<dbReference type="SUPFAM" id="SSF56112">
    <property type="entry name" value="Protein kinase-like (PK-like)"/>
    <property type="match status" value="1"/>
</dbReference>
<dbReference type="Proteomes" id="UP001642540">
    <property type="component" value="Unassembled WGS sequence"/>
</dbReference>
<sequence>MGSENEANPEINVTPPEEKGFPLTKEFLELAFDREVEKFSVNVGTNPGDNYMSILHAIKVTFKGEKESNHYLIKCYPNNQGRRDFLDQTNIFSKEFFIYQEFIPQLKQLAIESGAQNIADLSVAPVHGGNIVGTLSSKFTMKPWSDENFILMTDIRTIGFTMADRIKGLDLEHTKLVLEEIAKFHALSWAYKQKNGLSLLSDKYPQFADKMYDNDDMMKDFKDLVDHLRTNAVTMVEEKLGETHPASKSFKDFVSGDYMGYMKLFVKKDGIDEEHVESHLRIKPDADKDYDYEPWLVGTHGDCWVNNILFLYNDEVPKKPVKVTIVDWQVNREACPTIDLVYFLFCSVRTSIKIPHLDDLLKVYHDAFLRYCNALEVSPLKGFSFETLKRRFRRAQHFGILVSMPLLSIVLKSVEESFDIDTVQSDDMGELFRSMMTGSDKNALVKHELSETVLDMYKNGVI</sequence>
<name>A0ABP1QVB7_9HEXA</name>
<keyword evidence="3" id="KW-1185">Reference proteome</keyword>
<dbReference type="Pfam" id="PF02958">
    <property type="entry name" value="EcKL"/>
    <property type="match status" value="1"/>
</dbReference>
<organism evidence="2 3">
    <name type="scientific">Orchesella dallaii</name>
    <dbReference type="NCBI Taxonomy" id="48710"/>
    <lineage>
        <taxon>Eukaryota</taxon>
        <taxon>Metazoa</taxon>
        <taxon>Ecdysozoa</taxon>
        <taxon>Arthropoda</taxon>
        <taxon>Hexapoda</taxon>
        <taxon>Collembola</taxon>
        <taxon>Entomobryomorpha</taxon>
        <taxon>Entomobryoidea</taxon>
        <taxon>Orchesellidae</taxon>
        <taxon>Orchesellinae</taxon>
        <taxon>Orchesella</taxon>
    </lineage>
</organism>
<dbReference type="SMART" id="SM00587">
    <property type="entry name" value="CHK"/>
    <property type="match status" value="1"/>
</dbReference>
<reference evidence="2 3" key="1">
    <citation type="submission" date="2024-08" db="EMBL/GenBank/DDBJ databases">
        <authorList>
            <person name="Cucini C."/>
            <person name="Frati F."/>
        </authorList>
    </citation>
    <scope>NUCLEOTIDE SEQUENCE [LARGE SCALE GENOMIC DNA]</scope>
</reference>
<evidence type="ECO:0000313" key="2">
    <source>
        <dbReference type="EMBL" id="CAL8110271.1"/>
    </source>
</evidence>
<evidence type="ECO:0000259" key="1">
    <source>
        <dbReference type="SMART" id="SM00587"/>
    </source>
</evidence>
<gene>
    <name evidence="2" type="ORF">ODALV1_LOCUS14101</name>
</gene>
<dbReference type="EMBL" id="CAXLJM020000043">
    <property type="protein sequence ID" value="CAL8110271.1"/>
    <property type="molecule type" value="Genomic_DNA"/>
</dbReference>
<evidence type="ECO:0000313" key="3">
    <source>
        <dbReference type="Proteomes" id="UP001642540"/>
    </source>
</evidence>